<protein>
    <submittedName>
        <fullName evidence="2">Uncharacterized protein</fullName>
    </submittedName>
</protein>
<dbReference type="KEGG" id="ztr:MYCGRDRAFT_97818"/>
<evidence type="ECO:0000256" key="1">
    <source>
        <dbReference type="SAM" id="Phobius"/>
    </source>
</evidence>
<organism evidence="2 3">
    <name type="scientific">Zymoseptoria tritici (strain CBS 115943 / IPO323)</name>
    <name type="common">Speckled leaf blotch fungus</name>
    <name type="synonym">Septoria tritici</name>
    <dbReference type="NCBI Taxonomy" id="336722"/>
    <lineage>
        <taxon>Eukaryota</taxon>
        <taxon>Fungi</taxon>
        <taxon>Dikarya</taxon>
        <taxon>Ascomycota</taxon>
        <taxon>Pezizomycotina</taxon>
        <taxon>Dothideomycetes</taxon>
        <taxon>Dothideomycetidae</taxon>
        <taxon>Mycosphaerellales</taxon>
        <taxon>Mycosphaerellaceae</taxon>
        <taxon>Zymoseptoria</taxon>
    </lineage>
</organism>
<dbReference type="Proteomes" id="UP000008062">
    <property type="component" value="Chromosome 17"/>
</dbReference>
<proteinExistence type="predicted"/>
<dbReference type="HOGENOM" id="CLU_1361384_0_0_1"/>
<keyword evidence="3" id="KW-1185">Reference proteome</keyword>
<dbReference type="EMBL" id="CM001212">
    <property type="protein sequence ID" value="EGP82169.1"/>
    <property type="molecule type" value="Genomic_DNA"/>
</dbReference>
<accession>F9XRG8</accession>
<dbReference type="RefSeq" id="XP_003847193.1">
    <property type="nucleotide sequence ID" value="XM_003847145.1"/>
</dbReference>
<keyword evidence="1" id="KW-1133">Transmembrane helix</keyword>
<dbReference type="AlphaFoldDB" id="F9XRG8"/>
<gene>
    <name evidence="2" type="ORF">MYCGRDRAFT_97818</name>
</gene>
<dbReference type="GeneID" id="13399660"/>
<keyword evidence="1" id="KW-0472">Membrane</keyword>
<evidence type="ECO:0000313" key="3">
    <source>
        <dbReference type="Proteomes" id="UP000008062"/>
    </source>
</evidence>
<reference evidence="2 3" key="1">
    <citation type="journal article" date="2011" name="PLoS Genet.">
        <title>Finished genome of the fungal wheat pathogen Mycosphaerella graminicola reveals dispensome structure, chromosome plasticity, and stealth pathogenesis.</title>
        <authorList>
            <person name="Goodwin S.B."/>
            <person name="Ben M'barek S."/>
            <person name="Dhillon B."/>
            <person name="Wittenberg A.H.J."/>
            <person name="Crane C.F."/>
            <person name="Hane J.K."/>
            <person name="Foster A.J."/>
            <person name="Van der Lee T.A.J."/>
            <person name="Grimwood J."/>
            <person name="Aerts A."/>
            <person name="Antoniw J."/>
            <person name="Bailey A."/>
            <person name="Bluhm B."/>
            <person name="Bowler J."/>
            <person name="Bristow J."/>
            <person name="van der Burgt A."/>
            <person name="Canto-Canche B."/>
            <person name="Churchill A.C.L."/>
            <person name="Conde-Ferraez L."/>
            <person name="Cools H.J."/>
            <person name="Coutinho P.M."/>
            <person name="Csukai M."/>
            <person name="Dehal P."/>
            <person name="De Wit P."/>
            <person name="Donzelli B."/>
            <person name="van de Geest H.C."/>
            <person name="van Ham R.C.H.J."/>
            <person name="Hammond-Kosack K.E."/>
            <person name="Henrissat B."/>
            <person name="Kilian A."/>
            <person name="Kobayashi A.K."/>
            <person name="Koopmann E."/>
            <person name="Kourmpetis Y."/>
            <person name="Kuzniar A."/>
            <person name="Lindquist E."/>
            <person name="Lombard V."/>
            <person name="Maliepaard C."/>
            <person name="Martins N."/>
            <person name="Mehrabi R."/>
            <person name="Nap J.P.H."/>
            <person name="Ponomarenko A."/>
            <person name="Rudd J.J."/>
            <person name="Salamov A."/>
            <person name="Schmutz J."/>
            <person name="Schouten H.J."/>
            <person name="Shapiro H."/>
            <person name="Stergiopoulos I."/>
            <person name="Torriani S.F.F."/>
            <person name="Tu H."/>
            <person name="de Vries R.P."/>
            <person name="Waalwijk C."/>
            <person name="Ware S.B."/>
            <person name="Wiebenga A."/>
            <person name="Zwiers L.-H."/>
            <person name="Oliver R.P."/>
            <person name="Grigoriev I.V."/>
            <person name="Kema G.H.J."/>
        </authorList>
    </citation>
    <scope>NUCLEOTIDE SEQUENCE [LARGE SCALE GENOMIC DNA]</scope>
    <source>
        <strain evidence="3">CBS 115943 / IPO323</strain>
    </source>
</reference>
<name>F9XRG8_ZYMTI</name>
<sequence>MSSQLHRQIAPLKTGQVKRLRPRSRSIISTSSDGGGGMVLSCVAWDLCRNWIVAAALAIIAFFWLRPKITISSYVDELGKDAVITADAMESSNDAATRMINARLYACKMIEVAEAFTAGEVPYNAVHGVLKWIKDQTPADVQPRDGGHIVFKWTDQPVWTNQASTSWLGQFAQGIQLDLPIWKPQQRSENCVQMHRRGRPE</sequence>
<keyword evidence="1" id="KW-0812">Transmembrane</keyword>
<dbReference type="InParanoid" id="F9XRG8"/>
<evidence type="ECO:0000313" key="2">
    <source>
        <dbReference type="EMBL" id="EGP82169.1"/>
    </source>
</evidence>
<feature type="transmembrane region" description="Helical" evidence="1">
    <location>
        <begin position="47"/>
        <end position="65"/>
    </location>
</feature>